<reference evidence="4 5" key="1">
    <citation type="journal article" date="2015" name="Microbiome">
        <title>Genomic resolution of linkages in carbon, nitrogen, and sulfur cycling among widespread estuary sediment bacteria.</title>
        <authorList>
            <person name="Baker B.J."/>
            <person name="Lazar C.S."/>
            <person name="Teske A.P."/>
            <person name="Dick G.J."/>
        </authorList>
    </citation>
    <scope>NUCLEOTIDE SEQUENCE [LARGE SCALE GENOMIC DNA]</scope>
    <source>
        <strain evidence="4">DG_24</strain>
    </source>
</reference>
<dbReference type="PANTHER" id="PTHR30270">
    <property type="entry name" value="THIAMINE-MONOPHOSPHATE KINASE"/>
    <property type="match status" value="1"/>
</dbReference>
<feature type="binding site" evidence="1">
    <location>
        <position position="111"/>
    </location>
    <ligand>
        <name>ATP</name>
        <dbReference type="ChEBI" id="CHEBI:30616"/>
    </ligand>
</feature>
<dbReference type="GO" id="GO:0009228">
    <property type="term" value="P:thiamine biosynthetic process"/>
    <property type="evidence" value="ECO:0007669"/>
    <property type="project" value="UniProtKB-KW"/>
</dbReference>
<feature type="domain" description="PurM-like N-terminal" evidence="2">
    <location>
        <begin position="33"/>
        <end position="146"/>
    </location>
</feature>
<keyword evidence="1" id="KW-0418">Kinase</keyword>
<feature type="binding site" evidence="1">
    <location>
        <position position="154"/>
    </location>
    <ligand>
        <name>ATP</name>
        <dbReference type="ChEBI" id="CHEBI:30616"/>
    </ligand>
</feature>
<dbReference type="InterPro" id="IPR016188">
    <property type="entry name" value="PurM-like_N"/>
</dbReference>
<dbReference type="EC" id="2.7.4.16" evidence="1"/>
<keyword evidence="1" id="KW-0067">ATP-binding</keyword>
<feature type="binding site" evidence="1">
    <location>
        <begin position="128"/>
        <end position="129"/>
    </location>
    <ligand>
        <name>ATP</name>
        <dbReference type="ChEBI" id="CHEBI:30616"/>
    </ligand>
</feature>
<comment type="miscellaneous">
    <text evidence="1">Reaction mechanism of ThiL seems to utilize a direct, inline transfer of the gamma-phosphate of ATP to TMP rather than a phosphorylated enzyme intermediate.</text>
</comment>
<dbReference type="GO" id="GO:0009030">
    <property type="term" value="F:thiamine-phosphate kinase activity"/>
    <property type="evidence" value="ECO:0007669"/>
    <property type="project" value="UniProtKB-UniRule"/>
</dbReference>
<dbReference type="InterPro" id="IPR006283">
    <property type="entry name" value="ThiL-like"/>
</dbReference>
<comment type="catalytic activity">
    <reaction evidence="1">
        <text>thiamine phosphate + ATP = thiamine diphosphate + ADP</text>
        <dbReference type="Rhea" id="RHEA:15913"/>
        <dbReference type="ChEBI" id="CHEBI:30616"/>
        <dbReference type="ChEBI" id="CHEBI:37575"/>
        <dbReference type="ChEBI" id="CHEBI:58937"/>
        <dbReference type="ChEBI" id="CHEBI:456216"/>
        <dbReference type="EC" id="2.7.4.16"/>
    </reaction>
</comment>
<comment type="caution">
    <text evidence="4">The sequence shown here is derived from an EMBL/GenBank/DDBJ whole genome shotgun (WGS) entry which is preliminary data.</text>
</comment>
<comment type="function">
    <text evidence="1">Catalyzes the ATP-dependent phosphorylation of thiamine-monophosphate (TMP) to form thiamine-pyrophosphate (TPP), the active form of vitamin B1.</text>
</comment>
<feature type="binding site" evidence="1">
    <location>
        <position position="59"/>
    </location>
    <ligand>
        <name>substrate</name>
    </ligand>
</feature>
<accession>A0A0S7WTU9</accession>
<evidence type="ECO:0000259" key="3">
    <source>
        <dbReference type="Pfam" id="PF02769"/>
    </source>
</evidence>
<feature type="binding site" evidence="1">
    <location>
        <position position="331"/>
    </location>
    <ligand>
        <name>substrate</name>
    </ligand>
</feature>
<sequence>MSDLIREIGERGLIERLRSRVGEPGEGVVVGIGDDAAVIDEGGADYLLLTDDAFIDQIHFDLSTWTPTQVGIKAMAATLSDIAAMGGRAKACLVSLLLPPSFEVGHLDGLYDGLMTTAGRFGVTIVGGNIVRAPRLGLCLTATGSVDKTRLCPRSGATVGEILAVTGDLGRSEAGRLVVARSLAVDEATAHSARQKHFEPVPRLEEAALLVGAVKVGAMIDISDGLASEVHHIARESKVGARLDVGALPILEGTRRVARAAGVDPVSLALGGGEDFELLLTLPPEMLGTAGRALEPSGTTLTAIGEVTSQDEGVRLIGEDGVARPLDVAGWDHLRSDS</sequence>
<dbReference type="AlphaFoldDB" id="A0A0S7WTU9"/>
<dbReference type="Proteomes" id="UP000052008">
    <property type="component" value="Unassembled WGS sequence"/>
</dbReference>
<feature type="binding site" evidence="1">
    <location>
        <position position="81"/>
    </location>
    <ligand>
        <name>Mg(2+)</name>
        <dbReference type="ChEBI" id="CHEBI:18420"/>
        <label>2</label>
    </ligand>
</feature>
<dbReference type="Gene3D" id="3.30.1330.10">
    <property type="entry name" value="PurM-like, N-terminal domain"/>
    <property type="match status" value="1"/>
</dbReference>
<feature type="binding site" evidence="1">
    <location>
        <position position="35"/>
    </location>
    <ligand>
        <name>Mg(2+)</name>
        <dbReference type="ChEBI" id="CHEBI:18420"/>
        <label>4</label>
    </ligand>
</feature>
<dbReference type="NCBIfam" id="TIGR01379">
    <property type="entry name" value="thiL"/>
    <property type="match status" value="1"/>
</dbReference>
<feature type="binding site" evidence="1">
    <location>
        <position position="81"/>
    </location>
    <ligand>
        <name>Mg(2+)</name>
        <dbReference type="ChEBI" id="CHEBI:18420"/>
        <label>4</label>
    </ligand>
</feature>
<dbReference type="InterPro" id="IPR010918">
    <property type="entry name" value="PurM-like_C_dom"/>
</dbReference>
<proteinExistence type="inferred from homology"/>
<dbReference type="Pfam" id="PF02769">
    <property type="entry name" value="AIRS_C"/>
    <property type="match status" value="1"/>
</dbReference>
<feature type="binding site" evidence="1">
    <location>
        <position position="35"/>
    </location>
    <ligand>
        <name>Mg(2+)</name>
        <dbReference type="ChEBI" id="CHEBI:18420"/>
        <label>3</label>
    </ligand>
</feature>
<feature type="binding site" evidence="1">
    <location>
        <position position="50"/>
    </location>
    <ligand>
        <name>Mg(2+)</name>
        <dbReference type="ChEBI" id="CHEBI:18420"/>
        <label>4</label>
    </ligand>
</feature>
<feature type="domain" description="PurM-like C-terminal" evidence="3">
    <location>
        <begin position="159"/>
        <end position="313"/>
    </location>
</feature>
<evidence type="ECO:0000256" key="1">
    <source>
        <dbReference type="HAMAP-Rule" id="MF_02128"/>
    </source>
</evidence>
<evidence type="ECO:0000259" key="2">
    <source>
        <dbReference type="Pfam" id="PF00586"/>
    </source>
</evidence>
<dbReference type="GO" id="GO:0005524">
    <property type="term" value="F:ATP binding"/>
    <property type="evidence" value="ECO:0007669"/>
    <property type="project" value="UniProtKB-UniRule"/>
</dbReference>
<dbReference type="UniPathway" id="UPA00060">
    <property type="reaction ID" value="UER00142"/>
</dbReference>
<dbReference type="SUPFAM" id="SSF56042">
    <property type="entry name" value="PurM C-terminal domain-like"/>
    <property type="match status" value="1"/>
</dbReference>
<keyword evidence="1" id="KW-0460">Magnesium</keyword>
<comment type="similarity">
    <text evidence="1">Belongs to the thiamine-monophosphate kinase family.</text>
</comment>
<feature type="binding site" evidence="1">
    <location>
        <position position="224"/>
    </location>
    <ligand>
        <name>Mg(2+)</name>
        <dbReference type="ChEBI" id="CHEBI:18420"/>
        <label>5</label>
    </ligand>
</feature>
<dbReference type="EMBL" id="LIZS01000015">
    <property type="protein sequence ID" value="KPJ53630.1"/>
    <property type="molecule type" value="Genomic_DNA"/>
</dbReference>
<dbReference type="InterPro" id="IPR036676">
    <property type="entry name" value="PurM-like_C_sf"/>
</dbReference>
<keyword evidence="1" id="KW-0479">Metal-binding</keyword>
<evidence type="ECO:0000313" key="4">
    <source>
        <dbReference type="EMBL" id="KPJ53630.1"/>
    </source>
</evidence>
<dbReference type="STRING" id="1703770.AMJ39_03745"/>
<dbReference type="Pfam" id="PF00586">
    <property type="entry name" value="AIRS"/>
    <property type="match status" value="1"/>
</dbReference>
<comment type="caution">
    <text evidence="1">Lacks conserved residue(s) required for the propagation of feature annotation.</text>
</comment>
<protein>
    <recommendedName>
        <fullName evidence="1">Thiamine-monophosphate kinase</fullName>
        <shortName evidence="1">TMP kinase</shortName>
        <shortName evidence="1">Thiamine-phosphate kinase</shortName>
        <ecNumber evidence="1">2.7.4.16</ecNumber>
    </recommendedName>
</protein>
<dbReference type="PIRSF" id="PIRSF005303">
    <property type="entry name" value="Thiam_monoph_kin"/>
    <property type="match status" value="1"/>
</dbReference>
<dbReference type="SUPFAM" id="SSF55326">
    <property type="entry name" value="PurM N-terminal domain-like"/>
    <property type="match status" value="1"/>
</dbReference>
<keyword evidence="1" id="KW-0547">Nucleotide-binding</keyword>
<dbReference type="HAMAP" id="MF_02128">
    <property type="entry name" value="TMP_kinase"/>
    <property type="match status" value="1"/>
</dbReference>
<feature type="binding site" evidence="1">
    <location>
        <position position="221"/>
    </location>
    <ligand>
        <name>Mg(2+)</name>
        <dbReference type="ChEBI" id="CHEBI:18420"/>
        <label>3</label>
    </ligand>
</feature>
<keyword evidence="1" id="KW-0808">Transferase</keyword>
<dbReference type="InterPro" id="IPR036921">
    <property type="entry name" value="PurM-like_N_sf"/>
</dbReference>
<dbReference type="CDD" id="cd02194">
    <property type="entry name" value="ThiL"/>
    <property type="match status" value="1"/>
</dbReference>
<dbReference type="GO" id="GO:0009229">
    <property type="term" value="P:thiamine diphosphate biosynthetic process"/>
    <property type="evidence" value="ECO:0007669"/>
    <property type="project" value="UniProtKB-UniRule"/>
</dbReference>
<evidence type="ECO:0000313" key="5">
    <source>
        <dbReference type="Proteomes" id="UP000052008"/>
    </source>
</evidence>
<feature type="binding site" evidence="1">
    <location>
        <position position="274"/>
    </location>
    <ligand>
        <name>substrate</name>
    </ligand>
</feature>
<organism evidence="4 5">
    <name type="scientific">candidate division TA06 bacterium DG_24</name>
    <dbReference type="NCBI Taxonomy" id="1703770"/>
    <lineage>
        <taxon>Bacteria</taxon>
        <taxon>Bacteria division TA06</taxon>
    </lineage>
</organism>
<feature type="binding site" evidence="1">
    <location>
        <position position="52"/>
    </location>
    <ligand>
        <name>Mg(2+)</name>
        <dbReference type="ChEBI" id="CHEBI:18420"/>
        <label>1</label>
    </ligand>
</feature>
<feature type="binding site" evidence="1">
    <location>
        <position position="223"/>
    </location>
    <ligand>
        <name>ATP</name>
        <dbReference type="ChEBI" id="CHEBI:30616"/>
    </ligand>
</feature>
<comment type="pathway">
    <text evidence="1">Cofactor biosynthesis; thiamine diphosphate biosynthesis; thiamine diphosphate from thiamine phosphate: step 1/1.</text>
</comment>
<dbReference type="Gene3D" id="3.90.650.10">
    <property type="entry name" value="PurM-like C-terminal domain"/>
    <property type="match status" value="1"/>
</dbReference>
<dbReference type="PANTHER" id="PTHR30270:SF0">
    <property type="entry name" value="THIAMINE-MONOPHOSPHATE KINASE"/>
    <property type="match status" value="1"/>
</dbReference>
<feature type="binding site" evidence="1">
    <location>
        <position position="81"/>
    </location>
    <ligand>
        <name>Mg(2+)</name>
        <dbReference type="ChEBI" id="CHEBI:18420"/>
        <label>3</label>
    </ligand>
</feature>
<keyword evidence="1" id="KW-0784">Thiamine biosynthesis</keyword>
<feature type="binding site" evidence="1">
    <location>
        <position position="52"/>
    </location>
    <ligand>
        <name>Mg(2+)</name>
        <dbReference type="ChEBI" id="CHEBI:18420"/>
        <label>2</label>
    </ligand>
</feature>
<gene>
    <name evidence="1" type="primary">thiL</name>
    <name evidence="4" type="ORF">AMJ39_03745</name>
</gene>
<name>A0A0S7WTU9_UNCT6</name>
<dbReference type="PATRIC" id="fig|1703770.3.peg.1570"/>
<dbReference type="GO" id="GO:0000287">
    <property type="term" value="F:magnesium ion binding"/>
    <property type="evidence" value="ECO:0007669"/>
    <property type="project" value="UniProtKB-UniRule"/>
</dbReference>
<feature type="binding site" evidence="1">
    <location>
        <position position="129"/>
    </location>
    <ligand>
        <name>Mg(2+)</name>
        <dbReference type="ChEBI" id="CHEBI:18420"/>
        <label>1</label>
    </ligand>
</feature>